<gene>
    <name evidence="11" type="ORF">FJY86_00605</name>
</gene>
<feature type="domain" description="RNA-binding S4" evidence="10">
    <location>
        <begin position="55"/>
        <end position="91"/>
    </location>
</feature>
<evidence type="ECO:0000256" key="5">
    <source>
        <dbReference type="ARBA" id="ARBA00023274"/>
    </source>
</evidence>
<comment type="caution">
    <text evidence="11">The sequence shown here is derived from an EMBL/GenBank/DDBJ whole genome shotgun (WGS) entry which is preliminary data.</text>
</comment>
<evidence type="ECO:0000256" key="6">
    <source>
        <dbReference type="ARBA" id="ARBA00035272"/>
    </source>
</evidence>
<dbReference type="GO" id="GO:0003735">
    <property type="term" value="F:structural constituent of ribosome"/>
    <property type="evidence" value="ECO:0007669"/>
    <property type="project" value="InterPro"/>
</dbReference>
<dbReference type="Pfam" id="PF01479">
    <property type="entry name" value="S4"/>
    <property type="match status" value="1"/>
</dbReference>
<sequence length="249" mass="27479">MRMANKGTVNKQKRLSVGTIRHLNRKEATWTIRQKPGAHSQQTSVPLGFVVRDMLKLSRTLREAKQIITKGLVHVDGNVRKTHQFSVGLFDTVTIPSLKKNYRLILDTKGRLVCVELVESQLKHKPVKVVNKVLAKGNKLLIQTHDGKTFRGIKNDVSVGDSVLTTSDGKNVTEHLSLAKGGRVLITGGSHVGELAKVESIVEGTMKRDKLVNLSEGSEKFQTTASNVMVIDTNTAEWLKTAWNGVKAK</sequence>
<accession>A0A8T4C696</accession>
<evidence type="ECO:0000256" key="2">
    <source>
        <dbReference type="ARBA" id="ARBA00022730"/>
    </source>
</evidence>
<keyword evidence="5" id="KW-0687">Ribonucleoprotein</keyword>
<dbReference type="InterPro" id="IPR000876">
    <property type="entry name" value="Ribosomal_eS4"/>
</dbReference>
<keyword evidence="2" id="KW-0699">rRNA-binding</keyword>
<dbReference type="InterPro" id="IPR038237">
    <property type="entry name" value="Ribosomal_eS4_central_sf"/>
</dbReference>
<evidence type="ECO:0000256" key="4">
    <source>
        <dbReference type="ARBA" id="ARBA00022980"/>
    </source>
</evidence>
<dbReference type="AlphaFoldDB" id="A0A8T4C696"/>
<dbReference type="GO" id="GO:0022627">
    <property type="term" value="C:cytosolic small ribosomal subunit"/>
    <property type="evidence" value="ECO:0007669"/>
    <property type="project" value="TreeGrafter"/>
</dbReference>
<feature type="domain" description="Small ribosomal subunit protein eS4 central region" evidence="9">
    <location>
        <begin position="99"/>
        <end position="166"/>
    </location>
</feature>
<dbReference type="GO" id="GO:0006412">
    <property type="term" value="P:translation"/>
    <property type="evidence" value="ECO:0007669"/>
    <property type="project" value="InterPro"/>
</dbReference>
<protein>
    <recommendedName>
        <fullName evidence="6">Small ribosomal subunit protein eS4</fullName>
    </recommendedName>
    <alternativeName>
        <fullName evidence="7">30S ribosomal protein S4e</fullName>
    </alternativeName>
</protein>
<evidence type="ECO:0000259" key="9">
    <source>
        <dbReference type="Pfam" id="PF00900"/>
    </source>
</evidence>
<dbReference type="EMBL" id="VGJJ01000002">
    <property type="protein sequence ID" value="MBM3281827.1"/>
    <property type="molecule type" value="Genomic_DNA"/>
</dbReference>
<dbReference type="Gene3D" id="2.40.50.740">
    <property type="match status" value="1"/>
</dbReference>
<dbReference type="PANTHER" id="PTHR11581">
    <property type="entry name" value="30S/40S RIBOSOMAL PROTEIN S4"/>
    <property type="match status" value="1"/>
</dbReference>
<evidence type="ECO:0000256" key="1">
    <source>
        <dbReference type="ARBA" id="ARBA00007500"/>
    </source>
</evidence>
<dbReference type="InterPro" id="IPR036986">
    <property type="entry name" value="S4_RNA-bd_sf"/>
</dbReference>
<keyword evidence="3 8" id="KW-0694">RNA-binding</keyword>
<dbReference type="CDD" id="cd00165">
    <property type="entry name" value="S4"/>
    <property type="match status" value="1"/>
</dbReference>
<dbReference type="NCBIfam" id="NF003312">
    <property type="entry name" value="PRK04313.1"/>
    <property type="match status" value="1"/>
</dbReference>
<proteinExistence type="inferred from homology"/>
<dbReference type="Pfam" id="PF00900">
    <property type="entry name" value="Ribosomal_S4e"/>
    <property type="match status" value="1"/>
</dbReference>
<dbReference type="Gene3D" id="3.10.290.10">
    <property type="entry name" value="RNA-binding S4 domain"/>
    <property type="match status" value="1"/>
</dbReference>
<dbReference type="InterPro" id="IPR013845">
    <property type="entry name" value="Ribosomal_eS4_central_region"/>
</dbReference>
<evidence type="ECO:0000313" key="11">
    <source>
        <dbReference type="EMBL" id="MBM3281827.1"/>
    </source>
</evidence>
<dbReference type="PANTHER" id="PTHR11581:SF0">
    <property type="entry name" value="SMALL RIBOSOMAL SUBUNIT PROTEIN ES4"/>
    <property type="match status" value="1"/>
</dbReference>
<reference evidence="11" key="1">
    <citation type="submission" date="2019-03" db="EMBL/GenBank/DDBJ databases">
        <title>Lake Tanganyika Metagenome-Assembled Genomes (MAGs).</title>
        <authorList>
            <person name="Tran P."/>
        </authorList>
    </citation>
    <scope>NUCLEOTIDE SEQUENCE</scope>
    <source>
        <strain evidence="11">M_DeepCast_50m_m2_156</strain>
    </source>
</reference>
<evidence type="ECO:0000256" key="8">
    <source>
        <dbReference type="PROSITE-ProRule" id="PRU00182"/>
    </source>
</evidence>
<name>A0A8T4C696_9ARCH</name>
<dbReference type="PIRSF" id="PIRSF002116">
    <property type="entry name" value="Ribosomal_S4"/>
    <property type="match status" value="1"/>
</dbReference>
<evidence type="ECO:0000256" key="7">
    <source>
        <dbReference type="ARBA" id="ARBA00035388"/>
    </source>
</evidence>
<evidence type="ECO:0000259" key="10">
    <source>
        <dbReference type="Pfam" id="PF01479"/>
    </source>
</evidence>
<keyword evidence="4 11" id="KW-0689">Ribosomal protein</keyword>
<dbReference type="Gene3D" id="2.30.30.30">
    <property type="match status" value="1"/>
</dbReference>
<dbReference type="InterPro" id="IPR002942">
    <property type="entry name" value="S4_RNA-bd"/>
</dbReference>
<dbReference type="Proteomes" id="UP000774699">
    <property type="component" value="Unassembled WGS sequence"/>
</dbReference>
<dbReference type="PROSITE" id="PS50889">
    <property type="entry name" value="S4"/>
    <property type="match status" value="1"/>
</dbReference>
<dbReference type="SUPFAM" id="SSF55174">
    <property type="entry name" value="Alpha-L RNA-binding motif"/>
    <property type="match status" value="1"/>
</dbReference>
<evidence type="ECO:0000256" key="3">
    <source>
        <dbReference type="ARBA" id="ARBA00022884"/>
    </source>
</evidence>
<organism evidence="11 12">
    <name type="scientific">Candidatus Iainarchaeum sp</name>
    <dbReference type="NCBI Taxonomy" id="3101447"/>
    <lineage>
        <taxon>Archaea</taxon>
        <taxon>Candidatus Iainarchaeota</taxon>
        <taxon>Candidatus Iainarchaeia</taxon>
        <taxon>Candidatus Iainarchaeales</taxon>
        <taxon>Candidatus Iainarchaeaceae</taxon>
        <taxon>Candidatus Iainarchaeum</taxon>
    </lineage>
</organism>
<evidence type="ECO:0000313" key="12">
    <source>
        <dbReference type="Proteomes" id="UP000774699"/>
    </source>
</evidence>
<dbReference type="GO" id="GO:0019843">
    <property type="term" value="F:rRNA binding"/>
    <property type="evidence" value="ECO:0007669"/>
    <property type="project" value="UniProtKB-KW"/>
</dbReference>
<dbReference type="InterPro" id="IPR014722">
    <property type="entry name" value="Rib_uL2_dom2"/>
</dbReference>
<comment type="similarity">
    <text evidence="1">Belongs to the eukaryotic ribosomal protein eS4 family.</text>
</comment>